<evidence type="ECO:0000313" key="1">
    <source>
        <dbReference type="EMBL" id="EGJ34634.1"/>
    </source>
</evidence>
<dbReference type="EMBL" id="GL890829">
    <property type="protein sequence ID" value="EGJ34634.1"/>
    <property type="molecule type" value="Genomic_DNA"/>
</dbReference>
<gene>
    <name evidence="1" type="ORF">LYNGBM3L_14000</name>
</gene>
<protein>
    <recommendedName>
        <fullName evidence="3">ISAs1 family transposase</fullName>
    </recommendedName>
</protein>
<evidence type="ECO:0000313" key="2">
    <source>
        <dbReference type="Proteomes" id="UP000003959"/>
    </source>
</evidence>
<dbReference type="eggNOG" id="COG5433">
    <property type="taxonomic scope" value="Bacteria"/>
</dbReference>
<keyword evidence="2" id="KW-1185">Reference proteome</keyword>
<evidence type="ECO:0008006" key="3">
    <source>
        <dbReference type="Google" id="ProtNLM"/>
    </source>
</evidence>
<dbReference type="HOGENOM" id="CLU_2423686_0_0_3"/>
<dbReference type="Proteomes" id="UP000003959">
    <property type="component" value="Unassembled WGS sequence"/>
</dbReference>
<proteinExistence type="predicted"/>
<reference evidence="2" key="1">
    <citation type="journal article" date="2011" name="Proc. Natl. Acad. Sci. U.S.A.">
        <title>Genomic insights into the physiology and ecology of the marine filamentous cyanobacterium Lyngbya majuscula.</title>
        <authorList>
            <person name="Jones A.C."/>
            <person name="Monroe E.A."/>
            <person name="Podell S."/>
            <person name="Hess W.R."/>
            <person name="Klages S."/>
            <person name="Esquenazi E."/>
            <person name="Niessen S."/>
            <person name="Hoover H."/>
            <person name="Rothmann M."/>
            <person name="Lasken R.S."/>
            <person name="Yates J.R.III."/>
            <person name="Reinhardt R."/>
            <person name="Kube M."/>
            <person name="Burkart M.D."/>
            <person name="Allen E.E."/>
            <person name="Dorrestein P.C."/>
            <person name="Gerwick W.H."/>
            <person name="Gerwick L."/>
        </authorList>
    </citation>
    <scope>NUCLEOTIDE SEQUENCE [LARGE SCALE GENOMIC DNA]</scope>
    <source>
        <strain evidence="2">3L</strain>
    </source>
</reference>
<organism evidence="1 2">
    <name type="scientific">Moorena producens 3L</name>
    <dbReference type="NCBI Taxonomy" id="489825"/>
    <lineage>
        <taxon>Bacteria</taxon>
        <taxon>Bacillati</taxon>
        <taxon>Cyanobacteriota</taxon>
        <taxon>Cyanophyceae</taxon>
        <taxon>Coleofasciculales</taxon>
        <taxon>Coleofasciculaceae</taxon>
        <taxon>Moorena</taxon>
    </lineage>
</organism>
<name>F4XLB0_9CYAN</name>
<sequence length="91" mass="10506">MVNLDYEELQLVFNKWSQHYGVIPSSEWISIDGKSLKNTVSNYDNAKQNLISCVSAFAHQRRLVLGVKMMSNKQESEIYVVRELIDLLDLT</sequence>
<dbReference type="AlphaFoldDB" id="F4XLB0"/>
<accession>F4XLB0</accession>